<dbReference type="PANTHER" id="PTHR43289">
    <property type="entry name" value="MITOGEN-ACTIVATED PROTEIN KINASE KINASE KINASE 20-RELATED"/>
    <property type="match status" value="1"/>
</dbReference>
<keyword evidence="6" id="KW-0812">Transmembrane</keyword>
<feature type="compositionally biased region" description="Pro residues" evidence="5">
    <location>
        <begin position="354"/>
        <end position="380"/>
    </location>
</feature>
<evidence type="ECO:0000256" key="4">
    <source>
        <dbReference type="ARBA" id="ARBA00022840"/>
    </source>
</evidence>
<dbReference type="Proteomes" id="UP000237968">
    <property type="component" value="Unassembled WGS sequence"/>
</dbReference>
<reference evidence="8 9" key="1">
    <citation type="submission" date="2018-03" db="EMBL/GenBank/DDBJ databases">
        <title>Draft Genome Sequences of the Obligatory Marine Myxobacteria Enhygromyxa salina SWB005.</title>
        <authorList>
            <person name="Poehlein A."/>
            <person name="Moghaddam J.A."/>
            <person name="Harms H."/>
            <person name="Alanjari M."/>
            <person name="Koenig G.M."/>
            <person name="Daniel R."/>
            <person name="Schaeberle T.F."/>
        </authorList>
    </citation>
    <scope>NUCLEOTIDE SEQUENCE [LARGE SCALE GENOMIC DNA]</scope>
    <source>
        <strain evidence="8 9">SWB005</strain>
    </source>
</reference>
<dbReference type="InterPro" id="IPR000719">
    <property type="entry name" value="Prot_kinase_dom"/>
</dbReference>
<feature type="compositionally biased region" description="Gly residues" evidence="5">
    <location>
        <begin position="504"/>
        <end position="529"/>
    </location>
</feature>
<dbReference type="GO" id="GO:0004715">
    <property type="term" value="F:non-membrane spanning protein tyrosine kinase activity"/>
    <property type="evidence" value="ECO:0007669"/>
    <property type="project" value="UniProtKB-EC"/>
</dbReference>
<dbReference type="InterPro" id="IPR011009">
    <property type="entry name" value="Kinase-like_dom_sf"/>
</dbReference>
<evidence type="ECO:0000256" key="2">
    <source>
        <dbReference type="ARBA" id="ARBA00022741"/>
    </source>
</evidence>
<gene>
    <name evidence="8" type="primary">masK_1</name>
    <name evidence="8" type="ORF">ENSA5_48830</name>
</gene>
<feature type="region of interest" description="Disordered" evidence="5">
    <location>
        <begin position="842"/>
        <end position="871"/>
    </location>
</feature>
<evidence type="ECO:0000256" key="1">
    <source>
        <dbReference type="ARBA" id="ARBA00022679"/>
    </source>
</evidence>
<dbReference type="Gene3D" id="1.10.510.10">
    <property type="entry name" value="Transferase(Phosphotransferase) domain 1"/>
    <property type="match status" value="1"/>
</dbReference>
<keyword evidence="6" id="KW-1133">Transmembrane helix</keyword>
<feature type="domain" description="Protein kinase" evidence="7">
    <location>
        <begin position="24"/>
        <end position="299"/>
    </location>
</feature>
<keyword evidence="9" id="KW-1185">Reference proteome</keyword>
<organism evidence="8 9">
    <name type="scientific">Enhygromyxa salina</name>
    <dbReference type="NCBI Taxonomy" id="215803"/>
    <lineage>
        <taxon>Bacteria</taxon>
        <taxon>Pseudomonadati</taxon>
        <taxon>Myxococcota</taxon>
        <taxon>Polyangia</taxon>
        <taxon>Nannocystales</taxon>
        <taxon>Nannocystaceae</taxon>
        <taxon>Enhygromyxa</taxon>
    </lineage>
</organism>
<keyword evidence="2" id="KW-0547">Nucleotide-binding</keyword>
<evidence type="ECO:0000259" key="7">
    <source>
        <dbReference type="PROSITE" id="PS50011"/>
    </source>
</evidence>
<evidence type="ECO:0000313" key="8">
    <source>
        <dbReference type="EMBL" id="PRP92465.1"/>
    </source>
</evidence>
<dbReference type="SUPFAM" id="SSF56112">
    <property type="entry name" value="Protein kinase-like (PK-like)"/>
    <property type="match status" value="1"/>
</dbReference>
<feature type="compositionally biased region" description="Low complexity" evidence="5">
    <location>
        <begin position="572"/>
        <end position="621"/>
    </location>
</feature>
<comment type="caution">
    <text evidence="8">The sequence shown here is derived from an EMBL/GenBank/DDBJ whole genome shotgun (WGS) entry which is preliminary data.</text>
</comment>
<dbReference type="Gene3D" id="3.30.200.20">
    <property type="entry name" value="Phosphorylase Kinase, domain 1"/>
    <property type="match status" value="1"/>
</dbReference>
<feature type="compositionally biased region" description="Basic residues" evidence="5">
    <location>
        <begin position="848"/>
        <end position="859"/>
    </location>
</feature>
<dbReference type="PROSITE" id="PS50011">
    <property type="entry name" value="PROTEIN_KINASE_DOM"/>
    <property type="match status" value="1"/>
</dbReference>
<feature type="compositionally biased region" description="Pro residues" evidence="5">
    <location>
        <begin position="530"/>
        <end position="544"/>
    </location>
</feature>
<dbReference type="CDD" id="cd14014">
    <property type="entry name" value="STKc_PknB_like"/>
    <property type="match status" value="1"/>
</dbReference>
<dbReference type="EC" id="2.7.10.2" evidence="8"/>
<dbReference type="AlphaFoldDB" id="A0A2S9XHW9"/>
<dbReference type="PANTHER" id="PTHR43289:SF6">
    <property type="entry name" value="SERINE_THREONINE-PROTEIN KINASE NEKL-3"/>
    <property type="match status" value="1"/>
</dbReference>
<keyword evidence="1 8" id="KW-0808">Transferase</keyword>
<feature type="compositionally biased region" description="Basic residues" evidence="5">
    <location>
        <begin position="435"/>
        <end position="445"/>
    </location>
</feature>
<feature type="compositionally biased region" description="Gly residues" evidence="5">
    <location>
        <begin position="545"/>
        <end position="571"/>
    </location>
</feature>
<dbReference type="EMBL" id="PVNK01000209">
    <property type="protein sequence ID" value="PRP92465.1"/>
    <property type="molecule type" value="Genomic_DNA"/>
</dbReference>
<name>A0A2S9XHW9_9BACT</name>
<evidence type="ECO:0000256" key="6">
    <source>
        <dbReference type="SAM" id="Phobius"/>
    </source>
</evidence>
<dbReference type="Pfam" id="PF08308">
    <property type="entry name" value="PEGA"/>
    <property type="match status" value="2"/>
</dbReference>
<sequence length="929" mass="98448">MACTRARPPLEHSLLDLPKKLAQYQILGRIALGGMAEVYKAVSRGVEGFEKVVAIKRILPHVAEDEEFITMFKDEARIAAQLQHSNIAQIYELKSEGETFYIVLEYVPGRDLRSIFEHSRQIKRPMPLAQACYIIMQVCEGLEYAHNKKDRHGRPLGLIHRDVSPPNVLVSYEGEVKLIDFGVAKAAGRASQTQAGILKGKFGYMSPEQVRGATIDRRSDVFSLGAVLWEVLCNQRLFQAETDFATLEKVRTVNVDPPSRINPAVPNKLEQIVMRSLAADLNERYQSASELHDALQAFMFEEGLFYSRKNLAEWMQEHFASDIEAEKEKARQVPPAPPPPSKASPKRTMVNPGSRPPPPPGGAKKPPAPPPARRPPPPKPGRQSAIATEAHPSLPSAGQAAPAAAPAKRSPPKPGRARAKTMVMTNSKPDIPGMGKKKLPPRGKGRGGADFDWDDDELETKLFEGQEDEAFAPASSGVNRTMPPPGGAAGPVSVQATMPPPSGPVGGGAAARGGGLPGPGGRPGGLPGPGGRPAPSGPGLPPPGGSSGGLPVPGGQPGGAPLGRPGPGGPVGQPLAHQHAQPYGQQQQQQQGYQQQQAQQSQQQAYQQQQQQQAYQQQQQQAPPPAMAPASEPESKSNIGLIIGILGGVIAILGVVAFFVIGPGLGGDDKEEEQADAKEEAEPTAAVAGFTLEVTPADATVKIDGKDYPGEAKRDISGLSAGPHKIEVSQGEGFLPYTQEVTLSEGETMPLPIKLHARDVTLTIKVTPVAASVTLVGGATPAEVGKGAASHEYKLQREPGVEYALEGVAEGFEDAKAPIVFTGDPTQEVTLALVAKAAAVETPPASKPTKKTTKKRPSKPKNSELKIGVAPGNPPATVYVDGKKKGRAPVFVKVSAGSHTVKWKWDDGKTDTQKVSVADKESKLLKGSK</sequence>
<feature type="compositionally biased region" description="Low complexity" evidence="5">
    <location>
        <begin position="392"/>
        <end position="408"/>
    </location>
</feature>
<keyword evidence="4" id="KW-0067">ATP-binding</keyword>
<dbReference type="GO" id="GO:0005524">
    <property type="term" value="F:ATP binding"/>
    <property type="evidence" value="ECO:0007669"/>
    <property type="project" value="UniProtKB-KW"/>
</dbReference>
<dbReference type="OrthoDB" id="9801841at2"/>
<accession>A0A2S9XHW9</accession>
<feature type="region of interest" description="Disordered" evidence="5">
    <location>
        <begin position="325"/>
        <end position="634"/>
    </location>
</feature>
<dbReference type="Pfam" id="PF00069">
    <property type="entry name" value="Pkinase"/>
    <property type="match status" value="1"/>
</dbReference>
<proteinExistence type="predicted"/>
<evidence type="ECO:0000256" key="3">
    <source>
        <dbReference type="ARBA" id="ARBA00022777"/>
    </source>
</evidence>
<keyword evidence="6" id="KW-0472">Membrane</keyword>
<protein>
    <submittedName>
        <fullName evidence="8">Tyrosine-protein kinase MasK</fullName>
        <ecNumber evidence="8">2.7.10.2</ecNumber>
    </submittedName>
</protein>
<dbReference type="InterPro" id="IPR013229">
    <property type="entry name" value="PEGA"/>
</dbReference>
<evidence type="ECO:0000256" key="5">
    <source>
        <dbReference type="SAM" id="MobiDB-lite"/>
    </source>
</evidence>
<keyword evidence="3 8" id="KW-0418">Kinase</keyword>
<feature type="transmembrane region" description="Helical" evidence="6">
    <location>
        <begin position="639"/>
        <end position="661"/>
    </location>
</feature>
<dbReference type="GO" id="GO:0004674">
    <property type="term" value="F:protein serine/threonine kinase activity"/>
    <property type="evidence" value="ECO:0007669"/>
    <property type="project" value="TreeGrafter"/>
</dbReference>
<evidence type="ECO:0000313" key="9">
    <source>
        <dbReference type="Proteomes" id="UP000237968"/>
    </source>
</evidence>